<dbReference type="Gene3D" id="3.30.70.890">
    <property type="entry name" value="GHMP kinase, C-terminal domain"/>
    <property type="match status" value="1"/>
</dbReference>
<evidence type="ECO:0000259" key="11">
    <source>
        <dbReference type="Pfam" id="PF08544"/>
    </source>
</evidence>
<dbReference type="AlphaFoldDB" id="A0A928TRE2"/>
<evidence type="ECO:0000256" key="6">
    <source>
        <dbReference type="ARBA" id="ARBA00022777"/>
    </source>
</evidence>
<evidence type="ECO:0000256" key="5">
    <source>
        <dbReference type="ARBA" id="ARBA00022741"/>
    </source>
</evidence>
<dbReference type="PANTHER" id="PTHR43527:SF2">
    <property type="entry name" value="4-DIPHOSPHOCYTIDYL-2-C-METHYL-D-ERYTHRITOL KINASE, CHLOROPLASTIC"/>
    <property type="match status" value="1"/>
</dbReference>
<evidence type="ECO:0000256" key="1">
    <source>
        <dbReference type="ARBA" id="ARBA00009684"/>
    </source>
</evidence>
<keyword evidence="6 9" id="KW-0418">Kinase</keyword>
<dbReference type="InterPro" id="IPR006204">
    <property type="entry name" value="GHMP_kinase_N_dom"/>
</dbReference>
<dbReference type="EMBL" id="JABTTY010000002">
    <property type="protein sequence ID" value="MBE7525897.1"/>
    <property type="molecule type" value="Genomic_DNA"/>
</dbReference>
<dbReference type="GO" id="GO:0050515">
    <property type="term" value="F:4-(cytidine 5'-diphospho)-2-C-methyl-D-erythritol kinase activity"/>
    <property type="evidence" value="ECO:0007669"/>
    <property type="project" value="UniProtKB-UniRule"/>
</dbReference>
<dbReference type="InterPro" id="IPR013750">
    <property type="entry name" value="GHMP_kinase_C_dom"/>
</dbReference>
<evidence type="ECO:0000256" key="9">
    <source>
        <dbReference type="HAMAP-Rule" id="MF_00061"/>
    </source>
</evidence>
<dbReference type="GO" id="GO:0016114">
    <property type="term" value="P:terpenoid biosynthetic process"/>
    <property type="evidence" value="ECO:0007669"/>
    <property type="project" value="UniProtKB-UniRule"/>
</dbReference>
<dbReference type="PANTHER" id="PTHR43527">
    <property type="entry name" value="4-DIPHOSPHOCYTIDYL-2-C-METHYL-D-ERYTHRITOL KINASE, CHLOROPLASTIC"/>
    <property type="match status" value="1"/>
</dbReference>
<comment type="caution">
    <text evidence="12">The sequence shown here is derived from an EMBL/GenBank/DDBJ whole genome shotgun (WGS) entry which is preliminary data.</text>
</comment>
<comment type="catalytic activity">
    <reaction evidence="9">
        <text>4-CDP-2-C-methyl-D-erythritol + ATP = 4-CDP-2-C-methyl-D-erythritol 2-phosphate + ADP + H(+)</text>
        <dbReference type="Rhea" id="RHEA:18437"/>
        <dbReference type="ChEBI" id="CHEBI:15378"/>
        <dbReference type="ChEBI" id="CHEBI:30616"/>
        <dbReference type="ChEBI" id="CHEBI:57823"/>
        <dbReference type="ChEBI" id="CHEBI:57919"/>
        <dbReference type="ChEBI" id="CHEBI:456216"/>
        <dbReference type="EC" id="2.7.1.148"/>
    </reaction>
</comment>
<feature type="active site" evidence="9">
    <location>
        <position position="134"/>
    </location>
</feature>
<evidence type="ECO:0000313" key="12">
    <source>
        <dbReference type="EMBL" id="MBE7525897.1"/>
    </source>
</evidence>
<sequence>MYTFLAPAKLNLFLHVVGRRPDGYHLLQTVFRFIDFSDQISFEVRDDGVIKLHNPIAGVPEDKDLCVRAAKLLQQKTATAQGADIFLQKQIPLGGGLGGGSSDAATTLLALNQLWQVNLSRAQLLELGLQLGADVPVFIFGQNAFAEGIGEKLAAIELPPAWYLVIIPAAQISTAEIFASRELTRNTIPITIPPFSVWQGHNDLELVVCRTYPEVARCLEWLKRLENTTIAAMSGSGACVFAEFATEQEARAAFERIPDDMNGFVAKGLDCHPLHKTLD</sequence>
<evidence type="ECO:0000256" key="4">
    <source>
        <dbReference type="ARBA" id="ARBA00022679"/>
    </source>
</evidence>
<dbReference type="SUPFAM" id="SSF55060">
    <property type="entry name" value="GHMP Kinase, C-terminal domain"/>
    <property type="match status" value="1"/>
</dbReference>
<keyword evidence="7 9" id="KW-0067">ATP-binding</keyword>
<dbReference type="InterPro" id="IPR014721">
    <property type="entry name" value="Ribsml_uS5_D2-typ_fold_subgr"/>
</dbReference>
<evidence type="ECO:0000256" key="2">
    <source>
        <dbReference type="ARBA" id="ARBA00012052"/>
    </source>
</evidence>
<dbReference type="HAMAP" id="MF_00061">
    <property type="entry name" value="IspE"/>
    <property type="match status" value="1"/>
</dbReference>
<dbReference type="Gene3D" id="3.30.230.10">
    <property type="match status" value="1"/>
</dbReference>
<feature type="binding site" evidence="9">
    <location>
        <begin position="92"/>
        <end position="102"/>
    </location>
    <ligand>
        <name>ATP</name>
        <dbReference type="ChEBI" id="CHEBI:30616"/>
    </ligand>
</feature>
<dbReference type="EC" id="2.7.1.148" evidence="2 9"/>
<dbReference type="GO" id="GO:0005524">
    <property type="term" value="F:ATP binding"/>
    <property type="evidence" value="ECO:0007669"/>
    <property type="project" value="UniProtKB-UniRule"/>
</dbReference>
<proteinExistence type="inferred from homology"/>
<evidence type="ECO:0000256" key="3">
    <source>
        <dbReference type="ARBA" id="ARBA00017473"/>
    </source>
</evidence>
<dbReference type="NCBIfam" id="NF011202">
    <property type="entry name" value="PRK14608.1"/>
    <property type="match status" value="1"/>
</dbReference>
<dbReference type="InterPro" id="IPR020568">
    <property type="entry name" value="Ribosomal_Su5_D2-typ_SF"/>
</dbReference>
<gene>
    <name evidence="9 12" type="primary">ispE</name>
    <name evidence="12" type="ORF">HS096_06350</name>
</gene>
<evidence type="ECO:0000256" key="7">
    <source>
        <dbReference type="ARBA" id="ARBA00022840"/>
    </source>
</evidence>
<feature type="domain" description="GHMP kinase N-terminal" evidence="10">
    <location>
        <begin position="65"/>
        <end position="142"/>
    </location>
</feature>
<keyword evidence="5 9" id="KW-0547">Nucleotide-binding</keyword>
<dbReference type="InterPro" id="IPR036554">
    <property type="entry name" value="GHMP_kinase_C_sf"/>
</dbReference>
<comment type="pathway">
    <text evidence="9">Isoprenoid biosynthesis; isopentenyl diphosphate biosynthesis via DXP pathway; isopentenyl diphosphate from 1-deoxy-D-xylulose 5-phosphate: step 3/6.</text>
</comment>
<evidence type="ECO:0000313" key="13">
    <source>
        <dbReference type="Proteomes" id="UP000710385"/>
    </source>
</evidence>
<dbReference type="PIRSF" id="PIRSF010376">
    <property type="entry name" value="IspE"/>
    <property type="match status" value="1"/>
</dbReference>
<dbReference type="Pfam" id="PF00288">
    <property type="entry name" value="GHMP_kinases_N"/>
    <property type="match status" value="1"/>
</dbReference>
<dbReference type="NCBIfam" id="TIGR00154">
    <property type="entry name" value="ispE"/>
    <property type="match status" value="1"/>
</dbReference>
<protein>
    <recommendedName>
        <fullName evidence="3 9">4-diphosphocytidyl-2-C-methyl-D-erythritol kinase</fullName>
        <shortName evidence="9">CMK</shortName>
        <ecNumber evidence="2 9">2.7.1.148</ecNumber>
    </recommendedName>
    <alternativeName>
        <fullName evidence="8 9">4-(cytidine-5'-diphospho)-2-C-methyl-D-erythritol kinase</fullName>
    </alternativeName>
</protein>
<organism evidence="12 13">
    <name type="scientific">candidate division WWE3 bacterium</name>
    <dbReference type="NCBI Taxonomy" id="2053526"/>
    <lineage>
        <taxon>Bacteria</taxon>
        <taxon>Katanobacteria</taxon>
    </lineage>
</organism>
<name>A0A928TRE2_UNCKA</name>
<dbReference type="Proteomes" id="UP000710385">
    <property type="component" value="Unassembled WGS sequence"/>
</dbReference>
<keyword evidence="9" id="KW-0414">Isoprene biosynthesis</keyword>
<dbReference type="GO" id="GO:0019288">
    <property type="term" value="P:isopentenyl diphosphate biosynthetic process, methylerythritol 4-phosphate pathway"/>
    <property type="evidence" value="ECO:0007669"/>
    <property type="project" value="UniProtKB-UniRule"/>
</dbReference>
<dbReference type="Pfam" id="PF08544">
    <property type="entry name" value="GHMP_kinases_C"/>
    <property type="match status" value="1"/>
</dbReference>
<comment type="function">
    <text evidence="9">Catalyzes the phosphorylation of the position 2 hydroxy group of 4-diphosphocytidyl-2C-methyl-D-erythritol.</text>
</comment>
<accession>A0A928TRE2</accession>
<comment type="similarity">
    <text evidence="1 9">Belongs to the GHMP kinase family. IspE subfamily.</text>
</comment>
<dbReference type="SUPFAM" id="SSF54211">
    <property type="entry name" value="Ribosomal protein S5 domain 2-like"/>
    <property type="match status" value="1"/>
</dbReference>
<feature type="active site" evidence="9">
    <location>
        <position position="9"/>
    </location>
</feature>
<reference evidence="12" key="1">
    <citation type="submission" date="2020-05" db="EMBL/GenBank/DDBJ databases">
        <title>High-Quality Genomes of Partial-Nitritation/Anammox System by Hierarchical Clustering Based Hybrid Assembly.</title>
        <authorList>
            <person name="Liu L."/>
            <person name="Wang Y."/>
            <person name="Che Y."/>
            <person name="Chen Y."/>
            <person name="Xia Y."/>
            <person name="Luo R."/>
            <person name="Cheng S.H."/>
            <person name="Zheng C."/>
            <person name="Zhang T."/>
        </authorList>
    </citation>
    <scope>NUCLEOTIDE SEQUENCE</scope>
    <source>
        <strain evidence="12">H1_PAT1</strain>
    </source>
</reference>
<keyword evidence="4 9" id="KW-0808">Transferase</keyword>
<evidence type="ECO:0000256" key="8">
    <source>
        <dbReference type="ARBA" id="ARBA00032554"/>
    </source>
</evidence>
<feature type="domain" description="GHMP kinase C-terminal" evidence="11">
    <location>
        <begin position="201"/>
        <end position="260"/>
    </location>
</feature>
<evidence type="ECO:0000259" key="10">
    <source>
        <dbReference type="Pfam" id="PF00288"/>
    </source>
</evidence>
<dbReference type="InterPro" id="IPR004424">
    <property type="entry name" value="IspE"/>
</dbReference>